<reference evidence="4" key="3">
    <citation type="journal article" date="2005" name="Nature">
        <title>The map-based sequence of the rice genome.</title>
        <authorList>
            <consortium name="International rice genome sequencing project (IRGSP)"/>
            <person name="Matsumoto T."/>
            <person name="Wu J."/>
            <person name="Kanamori H."/>
            <person name="Katayose Y."/>
            <person name="Fujisawa M."/>
            <person name="Namiki N."/>
            <person name="Mizuno H."/>
            <person name="Yamamoto K."/>
            <person name="Antonio B.A."/>
            <person name="Baba T."/>
            <person name="Sakata K."/>
            <person name="Nagamura Y."/>
            <person name="Aoki H."/>
            <person name="Arikawa K."/>
            <person name="Arita K."/>
            <person name="Bito T."/>
            <person name="Chiden Y."/>
            <person name="Fujitsuka N."/>
            <person name="Fukunaka R."/>
            <person name="Hamada M."/>
            <person name="Harada C."/>
            <person name="Hayashi A."/>
            <person name="Hijishita S."/>
            <person name="Honda M."/>
            <person name="Hosokawa S."/>
            <person name="Ichikawa Y."/>
            <person name="Idonuma A."/>
            <person name="Iijima M."/>
            <person name="Ikeda M."/>
            <person name="Ikeno M."/>
            <person name="Ito K."/>
            <person name="Ito S."/>
            <person name="Ito T."/>
            <person name="Ito Y."/>
            <person name="Ito Y."/>
            <person name="Iwabuchi A."/>
            <person name="Kamiya K."/>
            <person name="Karasawa W."/>
            <person name="Kurita K."/>
            <person name="Katagiri S."/>
            <person name="Kikuta A."/>
            <person name="Kobayashi H."/>
            <person name="Kobayashi N."/>
            <person name="Machita K."/>
            <person name="Maehara T."/>
            <person name="Masukawa M."/>
            <person name="Mizubayashi T."/>
            <person name="Mukai Y."/>
            <person name="Nagasaki H."/>
            <person name="Nagata Y."/>
            <person name="Naito S."/>
            <person name="Nakashima M."/>
            <person name="Nakama Y."/>
            <person name="Nakamichi Y."/>
            <person name="Nakamura M."/>
            <person name="Meguro A."/>
            <person name="Negishi M."/>
            <person name="Ohta I."/>
            <person name="Ohta T."/>
            <person name="Okamoto M."/>
            <person name="Ono N."/>
            <person name="Saji S."/>
            <person name="Sakaguchi M."/>
            <person name="Sakai K."/>
            <person name="Shibata M."/>
            <person name="Shimokawa T."/>
            <person name="Song J."/>
            <person name="Takazaki Y."/>
            <person name="Terasawa K."/>
            <person name="Tsugane M."/>
            <person name="Tsuji K."/>
            <person name="Ueda S."/>
            <person name="Waki K."/>
            <person name="Yamagata H."/>
            <person name="Yamamoto M."/>
            <person name="Yamamoto S."/>
            <person name="Yamane H."/>
            <person name="Yoshiki S."/>
            <person name="Yoshihara R."/>
            <person name="Yukawa K."/>
            <person name="Zhong H."/>
            <person name="Yano M."/>
            <person name="Yuan Q."/>
            <person name="Ouyang S."/>
            <person name="Liu J."/>
            <person name="Jones K.M."/>
            <person name="Gansberger K."/>
            <person name="Moffat K."/>
            <person name="Hill J."/>
            <person name="Bera J."/>
            <person name="Fadrosh D."/>
            <person name="Jin S."/>
            <person name="Johri S."/>
            <person name="Kim M."/>
            <person name="Overton L."/>
            <person name="Reardon M."/>
            <person name="Tsitrin T."/>
            <person name="Vuong H."/>
            <person name="Weaver B."/>
            <person name="Ciecko A."/>
            <person name="Tallon L."/>
            <person name="Jackson J."/>
            <person name="Pai G."/>
            <person name="Aken S.V."/>
            <person name="Utterback T."/>
            <person name="Reidmuller S."/>
            <person name="Feldblyum T."/>
            <person name="Hsiao J."/>
            <person name="Zismann V."/>
            <person name="Iobst S."/>
            <person name="de Vazeille A.R."/>
            <person name="Buell C.R."/>
            <person name="Ying K."/>
            <person name="Li Y."/>
            <person name="Lu T."/>
            <person name="Huang Y."/>
            <person name="Zhao Q."/>
            <person name="Feng Q."/>
            <person name="Zhang L."/>
            <person name="Zhu J."/>
            <person name="Weng Q."/>
            <person name="Mu J."/>
            <person name="Lu Y."/>
            <person name="Fan D."/>
            <person name="Liu Y."/>
            <person name="Guan J."/>
            <person name="Zhang Y."/>
            <person name="Yu S."/>
            <person name="Liu X."/>
            <person name="Zhang Y."/>
            <person name="Hong G."/>
            <person name="Han B."/>
            <person name="Choisne N."/>
            <person name="Demange N."/>
            <person name="Orjeda G."/>
            <person name="Samain S."/>
            <person name="Cattolico L."/>
            <person name="Pelletier E."/>
            <person name="Couloux A."/>
            <person name="Segurens B."/>
            <person name="Wincker P."/>
            <person name="D'Hont A."/>
            <person name="Scarpelli C."/>
            <person name="Weissenbach J."/>
            <person name="Salanoubat M."/>
            <person name="Quetier F."/>
            <person name="Yu Y."/>
            <person name="Kim H.R."/>
            <person name="Rambo T."/>
            <person name="Currie J."/>
            <person name="Collura K."/>
            <person name="Luo M."/>
            <person name="Yang T."/>
            <person name="Ammiraju J.S.S."/>
            <person name="Engler F."/>
            <person name="Soderlund C."/>
            <person name="Wing R.A."/>
            <person name="Palmer L.E."/>
            <person name="de la Bastide M."/>
            <person name="Spiegel L."/>
            <person name="Nascimento L."/>
            <person name="Zutavern T."/>
            <person name="O'Shaughnessy A."/>
            <person name="Dike S."/>
            <person name="Dedhia N."/>
            <person name="Preston R."/>
            <person name="Balija V."/>
            <person name="McCombie W.R."/>
            <person name="Chow T."/>
            <person name="Chen H."/>
            <person name="Chung M."/>
            <person name="Chen C."/>
            <person name="Shaw J."/>
            <person name="Wu H."/>
            <person name="Hsiao K."/>
            <person name="Chao Y."/>
            <person name="Chu M."/>
            <person name="Cheng C."/>
            <person name="Hour A."/>
            <person name="Lee P."/>
            <person name="Lin S."/>
            <person name="Lin Y."/>
            <person name="Liou J."/>
            <person name="Liu S."/>
            <person name="Hsing Y."/>
            <person name="Raghuvanshi S."/>
            <person name="Mohanty A."/>
            <person name="Bharti A.K."/>
            <person name="Gaur A."/>
            <person name="Gupta V."/>
            <person name="Kumar D."/>
            <person name="Ravi V."/>
            <person name="Vij S."/>
            <person name="Kapur A."/>
            <person name="Khurana P."/>
            <person name="Khurana P."/>
            <person name="Khurana J.P."/>
            <person name="Tyagi A.K."/>
            <person name="Gaikwad K."/>
            <person name="Singh A."/>
            <person name="Dalal V."/>
            <person name="Srivastava S."/>
            <person name="Dixit A."/>
            <person name="Pal A.K."/>
            <person name="Ghazi I.A."/>
            <person name="Yadav M."/>
            <person name="Pandit A."/>
            <person name="Bhargava A."/>
            <person name="Sureshbabu K."/>
            <person name="Batra K."/>
            <person name="Sharma T.R."/>
            <person name="Mohapatra T."/>
            <person name="Singh N.K."/>
            <person name="Messing J."/>
            <person name="Nelson A.B."/>
            <person name="Fuks G."/>
            <person name="Kavchok S."/>
            <person name="Keizer G."/>
            <person name="Linton E."/>
            <person name="Llaca V."/>
            <person name="Song R."/>
            <person name="Tanyolac B."/>
            <person name="Young S."/>
            <person name="Ho-Il K."/>
            <person name="Hahn J.H."/>
            <person name="Sangsakoo G."/>
            <person name="Vanavichit A."/>
            <person name="de Mattos Luiz.A.T."/>
            <person name="Zimmer P.D."/>
            <person name="Malone G."/>
            <person name="Dellagostin O."/>
            <person name="de Oliveira A.C."/>
            <person name="Bevan M."/>
            <person name="Bancroft I."/>
            <person name="Minx P."/>
            <person name="Cordum H."/>
            <person name="Wilson R."/>
            <person name="Cheng Z."/>
            <person name="Jin W."/>
            <person name="Jiang J."/>
            <person name="Leong S.A."/>
            <person name="Iwama H."/>
            <person name="Gojobori T."/>
            <person name="Itoh T."/>
            <person name="Niimura Y."/>
            <person name="Fujii Y."/>
            <person name="Habara T."/>
            <person name="Sakai H."/>
            <person name="Sato Y."/>
            <person name="Wilson G."/>
            <person name="Kumar K."/>
            <person name="McCouch S."/>
            <person name="Juretic N."/>
            <person name="Hoen D."/>
            <person name="Wright S."/>
            <person name="Bruskiewich R."/>
            <person name="Bureau T."/>
            <person name="Miyao A."/>
            <person name="Hirochika H."/>
            <person name="Nishikawa T."/>
            <person name="Kadowaki K."/>
            <person name="Sugiura M."/>
            <person name="Burr B."/>
            <person name="Sasaki T."/>
        </authorList>
    </citation>
    <scope>NUCLEOTIDE SEQUENCE [LARGE SCALE GENOMIC DNA]</scope>
    <source>
        <strain evidence="4">cv. Nipponbare</strain>
    </source>
</reference>
<dbReference type="EMBL" id="AP004098">
    <property type="protein sequence ID" value="BAD12888.1"/>
    <property type="molecule type" value="Genomic_DNA"/>
</dbReference>
<dbReference type="Proteomes" id="UP000000763">
    <property type="component" value="Chromosome 2"/>
</dbReference>
<organism evidence="3 4">
    <name type="scientific">Oryza sativa subsp. japonica</name>
    <name type="common">Rice</name>
    <dbReference type="NCBI Taxonomy" id="39947"/>
    <lineage>
        <taxon>Eukaryota</taxon>
        <taxon>Viridiplantae</taxon>
        <taxon>Streptophyta</taxon>
        <taxon>Embryophyta</taxon>
        <taxon>Tracheophyta</taxon>
        <taxon>Spermatophyta</taxon>
        <taxon>Magnoliopsida</taxon>
        <taxon>Liliopsida</taxon>
        <taxon>Poales</taxon>
        <taxon>Poaceae</taxon>
        <taxon>BOP clade</taxon>
        <taxon>Oryzoideae</taxon>
        <taxon>Oryzeae</taxon>
        <taxon>Oryzinae</taxon>
        <taxon>Oryza</taxon>
        <taxon>Oryza sativa</taxon>
    </lineage>
</organism>
<evidence type="ECO:0000313" key="4">
    <source>
        <dbReference type="Proteomes" id="UP000000763"/>
    </source>
</evidence>
<feature type="region of interest" description="Disordered" evidence="1">
    <location>
        <begin position="34"/>
        <end position="66"/>
    </location>
</feature>
<reference evidence="4" key="4">
    <citation type="journal article" date="2008" name="Nucleic Acids Res.">
        <title>The rice annotation project database (RAP-DB): 2008 update.</title>
        <authorList>
            <consortium name="The rice annotation project (RAP)"/>
        </authorList>
    </citation>
    <scope>GENOME REANNOTATION</scope>
    <source>
        <strain evidence="4">cv. Nipponbare</strain>
    </source>
</reference>
<feature type="compositionally biased region" description="Basic and acidic residues" evidence="1">
    <location>
        <begin position="46"/>
        <end position="66"/>
    </location>
</feature>
<evidence type="ECO:0000313" key="3">
    <source>
        <dbReference type="EMBL" id="BAD12888.1"/>
    </source>
</evidence>
<evidence type="ECO:0000256" key="1">
    <source>
        <dbReference type="SAM" id="MobiDB-lite"/>
    </source>
</evidence>
<evidence type="ECO:0000313" key="2">
    <source>
        <dbReference type="EMBL" id="BAD09177.1"/>
    </source>
</evidence>
<dbReference type="EMBL" id="AP004047">
    <property type="protein sequence ID" value="BAD09177.1"/>
    <property type="molecule type" value="Genomic_DNA"/>
</dbReference>
<accession>Q6ZGW5</accession>
<sequence>MARRTAAGGIGRIRVGFNEGETERGWKLAKVDRAGWPGSEPDSWEIAERETTAEASREKRTKKDEI</sequence>
<name>Q6ZGW5_ORYSJ</name>
<reference evidence="2" key="1">
    <citation type="submission" date="2001-08" db="EMBL/GenBank/DDBJ databases">
        <title>Oryza sativa nipponbare(GA3) genomic DNA, chromosome 2, BAC clone:OJ1191_G08.</title>
        <authorList>
            <person name="Sasaki T."/>
            <person name="Matsumoto T."/>
            <person name="Yamamoto K."/>
        </authorList>
    </citation>
    <scope>NUCLEOTIDE SEQUENCE</scope>
</reference>
<protein>
    <submittedName>
        <fullName evidence="3">Uncharacterized protein</fullName>
    </submittedName>
</protein>
<reference evidence="3" key="2">
    <citation type="submission" date="2001-08" db="EMBL/GenBank/DDBJ databases">
        <title>Oryza sativa nipponbare(GA3) genomic DNA, chromosome 2, BAC clone:OJ2056_H01.</title>
        <authorList>
            <person name="Sasaki T."/>
            <person name="Matsumoto T."/>
            <person name="Yamamoto K."/>
        </authorList>
    </citation>
    <scope>NUCLEOTIDE SEQUENCE</scope>
</reference>
<gene>
    <name evidence="2" type="ORF">OJ1191_G08.31</name>
    <name evidence="3" type="ORF">OJ2056_H01.3</name>
</gene>
<proteinExistence type="predicted"/>
<dbReference type="AlphaFoldDB" id="Q6ZGW5"/>